<accession>A0AAV5A0N4</accession>
<reference evidence="1" key="1">
    <citation type="submission" date="2021-10" db="EMBL/GenBank/DDBJ databases">
        <title>De novo Genome Assembly of Clathrus columnatus (Basidiomycota, Fungi) Using Illumina and Nanopore Sequence Data.</title>
        <authorList>
            <person name="Ogiso-Tanaka E."/>
            <person name="Itagaki H."/>
            <person name="Hosoya T."/>
            <person name="Hosaka K."/>
        </authorList>
    </citation>
    <scope>NUCLEOTIDE SEQUENCE</scope>
    <source>
        <strain evidence="1">MO-923</strain>
    </source>
</reference>
<protein>
    <recommendedName>
        <fullName evidence="3">Ricin B lectin domain-containing protein</fullName>
    </recommendedName>
</protein>
<sequence>MSIVHLQPSTYTIESVKYPGVVFDLKGSTIDTPWSLQYIDEASNTFILQAASPSSNIFTAKIIEGADTVGTPYEETPLQVRAYGPASQYQIIPASQPDLALQAPNSGDGQIKLEVSNSSAPEQQWIFNNLD</sequence>
<organism evidence="1 2">
    <name type="scientific">Clathrus columnatus</name>
    <dbReference type="NCBI Taxonomy" id="1419009"/>
    <lineage>
        <taxon>Eukaryota</taxon>
        <taxon>Fungi</taxon>
        <taxon>Dikarya</taxon>
        <taxon>Basidiomycota</taxon>
        <taxon>Agaricomycotina</taxon>
        <taxon>Agaricomycetes</taxon>
        <taxon>Phallomycetidae</taxon>
        <taxon>Phallales</taxon>
        <taxon>Clathraceae</taxon>
        <taxon>Clathrus</taxon>
    </lineage>
</organism>
<proteinExistence type="predicted"/>
<gene>
    <name evidence="1" type="ORF">Clacol_001221</name>
</gene>
<comment type="caution">
    <text evidence="1">The sequence shown here is derived from an EMBL/GenBank/DDBJ whole genome shotgun (WGS) entry which is preliminary data.</text>
</comment>
<dbReference type="Proteomes" id="UP001050691">
    <property type="component" value="Unassembled WGS sequence"/>
</dbReference>
<name>A0AAV5A0N4_9AGAM</name>
<dbReference type="Gene3D" id="2.80.10.50">
    <property type="match status" value="1"/>
</dbReference>
<evidence type="ECO:0000313" key="1">
    <source>
        <dbReference type="EMBL" id="GJJ07023.1"/>
    </source>
</evidence>
<dbReference type="AlphaFoldDB" id="A0AAV5A0N4"/>
<keyword evidence="2" id="KW-1185">Reference proteome</keyword>
<evidence type="ECO:0000313" key="2">
    <source>
        <dbReference type="Proteomes" id="UP001050691"/>
    </source>
</evidence>
<evidence type="ECO:0008006" key="3">
    <source>
        <dbReference type="Google" id="ProtNLM"/>
    </source>
</evidence>
<dbReference type="EMBL" id="BPWL01000002">
    <property type="protein sequence ID" value="GJJ07023.1"/>
    <property type="molecule type" value="Genomic_DNA"/>
</dbReference>